<keyword evidence="3" id="KW-1185">Reference proteome</keyword>
<feature type="compositionally biased region" description="Polar residues" evidence="1">
    <location>
        <begin position="15"/>
        <end position="33"/>
    </location>
</feature>
<evidence type="ECO:0000256" key="1">
    <source>
        <dbReference type="SAM" id="MobiDB-lite"/>
    </source>
</evidence>
<protein>
    <submittedName>
        <fullName evidence="2">Uncharacterized protein</fullName>
    </submittedName>
</protein>
<feature type="compositionally biased region" description="Low complexity" evidence="1">
    <location>
        <begin position="1"/>
        <end position="14"/>
    </location>
</feature>
<feature type="region of interest" description="Disordered" evidence="1">
    <location>
        <begin position="1"/>
        <end position="38"/>
    </location>
</feature>
<dbReference type="AlphaFoldDB" id="A0AAV7VWD3"/>
<dbReference type="EMBL" id="JANPWB010000002">
    <property type="protein sequence ID" value="KAJ1204957.1"/>
    <property type="molecule type" value="Genomic_DNA"/>
</dbReference>
<accession>A0AAV7VWD3</accession>
<name>A0AAV7VWD3_PLEWA</name>
<dbReference type="Proteomes" id="UP001066276">
    <property type="component" value="Chromosome 1_2"/>
</dbReference>
<evidence type="ECO:0000313" key="2">
    <source>
        <dbReference type="EMBL" id="KAJ1204957.1"/>
    </source>
</evidence>
<organism evidence="2 3">
    <name type="scientific">Pleurodeles waltl</name>
    <name type="common">Iberian ribbed newt</name>
    <dbReference type="NCBI Taxonomy" id="8319"/>
    <lineage>
        <taxon>Eukaryota</taxon>
        <taxon>Metazoa</taxon>
        <taxon>Chordata</taxon>
        <taxon>Craniata</taxon>
        <taxon>Vertebrata</taxon>
        <taxon>Euteleostomi</taxon>
        <taxon>Amphibia</taxon>
        <taxon>Batrachia</taxon>
        <taxon>Caudata</taxon>
        <taxon>Salamandroidea</taxon>
        <taxon>Salamandridae</taxon>
        <taxon>Pleurodelinae</taxon>
        <taxon>Pleurodeles</taxon>
    </lineage>
</organism>
<sequence>SFSTPSSPWTMTSSARFNFSTPSSGSNMWSSDSQRLEMGSPVRQAMAMRRIQPQALR</sequence>
<evidence type="ECO:0000313" key="3">
    <source>
        <dbReference type="Proteomes" id="UP001066276"/>
    </source>
</evidence>
<comment type="caution">
    <text evidence="2">The sequence shown here is derived from an EMBL/GenBank/DDBJ whole genome shotgun (WGS) entry which is preliminary data.</text>
</comment>
<reference evidence="2" key="1">
    <citation type="journal article" date="2022" name="bioRxiv">
        <title>Sequencing and chromosome-scale assembly of the giantPleurodeles waltlgenome.</title>
        <authorList>
            <person name="Brown T."/>
            <person name="Elewa A."/>
            <person name="Iarovenko S."/>
            <person name="Subramanian E."/>
            <person name="Araus A.J."/>
            <person name="Petzold A."/>
            <person name="Susuki M."/>
            <person name="Suzuki K.-i.T."/>
            <person name="Hayashi T."/>
            <person name="Toyoda A."/>
            <person name="Oliveira C."/>
            <person name="Osipova E."/>
            <person name="Leigh N.D."/>
            <person name="Simon A."/>
            <person name="Yun M.H."/>
        </authorList>
    </citation>
    <scope>NUCLEOTIDE SEQUENCE</scope>
    <source>
        <strain evidence="2">20211129_DDA</strain>
        <tissue evidence="2">Liver</tissue>
    </source>
</reference>
<feature type="non-terminal residue" evidence="2">
    <location>
        <position position="57"/>
    </location>
</feature>
<feature type="non-terminal residue" evidence="2">
    <location>
        <position position="1"/>
    </location>
</feature>
<proteinExistence type="predicted"/>
<gene>
    <name evidence="2" type="ORF">NDU88_000392</name>
</gene>